<keyword evidence="2" id="KW-0732">Signal</keyword>
<feature type="signal peptide" evidence="2">
    <location>
        <begin position="1"/>
        <end position="18"/>
    </location>
</feature>
<feature type="chain" id="PRO_5001600721" evidence="2">
    <location>
        <begin position="19"/>
        <end position="667"/>
    </location>
</feature>
<dbReference type="VEuPathDB" id="PiroplasmaDB:BBBOND_0208030"/>
<keyword evidence="4" id="KW-1185">Reference proteome</keyword>
<dbReference type="Proteomes" id="UP000033188">
    <property type="component" value="Chromosome 2"/>
</dbReference>
<feature type="region of interest" description="Disordered" evidence="1">
    <location>
        <begin position="314"/>
        <end position="335"/>
    </location>
</feature>
<organism evidence="3 4">
    <name type="scientific">Babesia bigemina</name>
    <dbReference type="NCBI Taxonomy" id="5866"/>
    <lineage>
        <taxon>Eukaryota</taxon>
        <taxon>Sar</taxon>
        <taxon>Alveolata</taxon>
        <taxon>Apicomplexa</taxon>
        <taxon>Aconoidasida</taxon>
        <taxon>Piroplasmida</taxon>
        <taxon>Babesiidae</taxon>
        <taxon>Babesia</taxon>
    </lineage>
</organism>
<dbReference type="EMBL" id="LK391708">
    <property type="protein sequence ID" value="CDR95649.1"/>
    <property type="molecule type" value="Genomic_DNA"/>
</dbReference>
<protein>
    <submittedName>
        <fullName evidence="3">Uncharacterized protein</fullName>
    </submittedName>
</protein>
<sequence length="667" mass="77044">MPVAYYRLLLLLSRVVLLSHFYINDQWSATESHGGFCLGVSHVPRNTFRPRVSSVFSLNAVLYPSKVPKVPDVVARRLGVSRNLIDSRCVRSIYAFISAAGYGANAASAALPRRWHCAQSLDEEDNHRLLKEVALNKEEHLAKSLDPKCSFYRYFNITRSNVGEHLRKTMDEHFESEREQAARSLYVVDGNAFNGDYTNWRLPIPREMASYDFEGVNPKAGEPLSAQGDEVKPRFGDAMLDSIHTVISEADSADCVKGAEALCDLYDEVGDYEYYETCRGKVIKKDYLEDVDILITDETKREREMRHNVLSQPTAFPSYLDPVNPAHRTGRGRELQRRSDSGSCAVYLRHHYVGRLQRLRWNMDVDPADDILRGPRKTGNSVTKEFVDSIEWEQPMPTHHDRNFFKRSFAEGGFGEPDRTVDSYFDVQFIGSPDAYPYAISAGMQFTWPIYWVPLLAKKHPKRYCQPLRSPVFNLGGIEPLQLWFYPEGSASSTDGFCSLKLVSPPGWCLPYRIYLFVFSEYNRVVAGPMYRESAEYVARSLNFCRLLDKSDKERIRMRENDKDYVILGPAGNVYAGVGIVDEPVRSKDGAHRFAYDWDEGDYDFNQWLKKQTADPDDAFQQENVDRERTHSIWYESHKYKYVPDRHISRYWRSRYSKELDWRQPTF</sequence>
<reference evidence="4" key="1">
    <citation type="submission" date="2014-06" db="EMBL/GenBank/DDBJ databases">
        <authorList>
            <person name="Aslett M."/>
            <person name="De Silva N."/>
        </authorList>
    </citation>
    <scope>NUCLEOTIDE SEQUENCE [LARGE SCALE GENOMIC DNA]</scope>
    <source>
        <strain evidence="4">Bond</strain>
    </source>
</reference>
<accession>A0A061D9Q3</accession>
<evidence type="ECO:0000256" key="2">
    <source>
        <dbReference type="SAM" id="SignalP"/>
    </source>
</evidence>
<evidence type="ECO:0000313" key="4">
    <source>
        <dbReference type="Proteomes" id="UP000033188"/>
    </source>
</evidence>
<dbReference type="RefSeq" id="XP_012767835.1">
    <property type="nucleotide sequence ID" value="XM_012912381.1"/>
</dbReference>
<dbReference type="AlphaFoldDB" id="A0A061D9Q3"/>
<evidence type="ECO:0000256" key="1">
    <source>
        <dbReference type="SAM" id="MobiDB-lite"/>
    </source>
</evidence>
<evidence type="ECO:0000313" key="3">
    <source>
        <dbReference type="EMBL" id="CDR95649.1"/>
    </source>
</evidence>
<dbReference type="KEGG" id="bbig:BBBOND_0208030"/>
<gene>
    <name evidence="3" type="ORF">BBBOND_0208030</name>
</gene>
<dbReference type="OMA" id="RHISRYW"/>
<dbReference type="OrthoDB" id="382094at2759"/>
<name>A0A061D9Q3_BABBI</name>
<proteinExistence type="predicted"/>
<dbReference type="GeneID" id="24564190"/>